<dbReference type="Pfam" id="PF02424">
    <property type="entry name" value="ApbE"/>
    <property type="match status" value="1"/>
</dbReference>
<accession>A0A7C4ASK3</accession>
<dbReference type="Gene3D" id="3.10.520.10">
    <property type="entry name" value="ApbE-like domains"/>
    <property type="match status" value="1"/>
</dbReference>
<dbReference type="InterPro" id="IPR003374">
    <property type="entry name" value="ApbE-like_sf"/>
</dbReference>
<dbReference type="EMBL" id="DTGT01000267">
    <property type="protein sequence ID" value="HGH61339.1"/>
    <property type="molecule type" value="Genomic_DNA"/>
</dbReference>
<dbReference type="SUPFAM" id="SSF143631">
    <property type="entry name" value="ApbE-like"/>
    <property type="match status" value="1"/>
</dbReference>
<organism evidence="1">
    <name type="scientific">Desulfomonile tiedjei</name>
    <dbReference type="NCBI Taxonomy" id="2358"/>
    <lineage>
        <taxon>Bacteria</taxon>
        <taxon>Pseudomonadati</taxon>
        <taxon>Thermodesulfobacteriota</taxon>
        <taxon>Desulfomonilia</taxon>
        <taxon>Desulfomonilales</taxon>
        <taxon>Desulfomonilaceae</taxon>
        <taxon>Desulfomonile</taxon>
    </lineage>
</organism>
<dbReference type="InterPro" id="IPR024932">
    <property type="entry name" value="ApbE"/>
</dbReference>
<sequence>MRMLIQAWRRGQPQGQQCISAANRSIGFLEEAAAYLPTCKAPAWTLAEPHKNMTIAHAMWEAARSAAAPDLTPMAAVAGAIADAVADELRRQAMTKIIVNNGGDIAVRLEDSESIRVAIRPHVDSAHVSHTIDLTDAMSIGGVCTSGLGGRSFTRGIASAVTAFAHRASVADAAATAIANAANIESPSIQRAPASSIDPNSDLNDLLVTTHVGPLTEREIRLALDQALSYAEQLVKKGTISGAVITVQEHTVWTHSMSHVMR</sequence>
<comment type="caution">
    <text evidence="1">The sequence shown here is derived from an EMBL/GenBank/DDBJ whole genome shotgun (WGS) entry which is preliminary data.</text>
</comment>
<protein>
    <submittedName>
        <fullName evidence="1">UPF0280 family protein</fullName>
    </submittedName>
</protein>
<proteinExistence type="predicted"/>
<name>A0A7C4ASK3_9BACT</name>
<reference evidence="1" key="1">
    <citation type="journal article" date="2020" name="mSystems">
        <title>Genome- and Community-Level Interaction Insights into Carbon Utilization and Element Cycling Functions of Hydrothermarchaeota in Hydrothermal Sediment.</title>
        <authorList>
            <person name="Zhou Z."/>
            <person name="Liu Y."/>
            <person name="Xu W."/>
            <person name="Pan J."/>
            <person name="Luo Z.H."/>
            <person name="Li M."/>
        </authorList>
    </citation>
    <scope>NUCLEOTIDE SEQUENCE [LARGE SCALE GENOMIC DNA]</scope>
    <source>
        <strain evidence="1">SpSt-769</strain>
    </source>
</reference>
<dbReference type="AlphaFoldDB" id="A0A7C4ASK3"/>
<gene>
    <name evidence="1" type="ORF">ENV54_08585</name>
</gene>
<evidence type="ECO:0000313" key="1">
    <source>
        <dbReference type="EMBL" id="HGH61339.1"/>
    </source>
</evidence>